<dbReference type="PANTHER" id="PTHR31803">
    <property type="entry name" value="ALTERNATIVE OXIDASE"/>
    <property type="match status" value="1"/>
</dbReference>
<keyword evidence="5" id="KW-0679">Respiratory chain</keyword>
<sequence>VQAYTDYLTAIDRGAIPNGPAPDIAKLYYRLPEHATIRDVVLHVRADECMHRDVNHMLADKHANKRGHTRPDFMASDSPQAHAPPAEAFGHSGGAAEGAADKALEQEASGSPADVTDRALLAGTEQPEAKVTQAKH</sequence>
<keyword evidence="8" id="KW-0249">Electron transport</keyword>
<evidence type="ECO:0000256" key="4">
    <source>
        <dbReference type="ARBA" id="ARBA00022448"/>
    </source>
</evidence>
<evidence type="ECO:0000256" key="9">
    <source>
        <dbReference type="ARBA" id="ARBA00022989"/>
    </source>
</evidence>
<keyword evidence="9" id="KW-1133">Transmembrane helix</keyword>
<feature type="region of interest" description="Disordered" evidence="13">
    <location>
        <begin position="62"/>
        <end position="136"/>
    </location>
</feature>
<keyword evidence="7" id="KW-0479">Metal-binding</keyword>
<organism evidence="14 15">
    <name type="scientific">Porphyra umbilicalis</name>
    <name type="common">Purple laver</name>
    <name type="synonym">Red alga</name>
    <dbReference type="NCBI Taxonomy" id="2786"/>
    <lineage>
        <taxon>Eukaryota</taxon>
        <taxon>Rhodophyta</taxon>
        <taxon>Bangiophyceae</taxon>
        <taxon>Bangiales</taxon>
        <taxon>Bangiaceae</taxon>
        <taxon>Porphyra</taxon>
    </lineage>
</organism>
<evidence type="ECO:0000256" key="5">
    <source>
        <dbReference type="ARBA" id="ARBA00022660"/>
    </source>
</evidence>
<evidence type="ECO:0000313" key="14">
    <source>
        <dbReference type="EMBL" id="OSX69826.1"/>
    </source>
</evidence>
<dbReference type="GO" id="GO:0046872">
    <property type="term" value="F:metal ion binding"/>
    <property type="evidence" value="ECO:0007669"/>
    <property type="project" value="UniProtKB-KW"/>
</dbReference>
<protein>
    <recommendedName>
        <fullName evidence="16">Alternative oxidase</fullName>
    </recommendedName>
</protein>
<evidence type="ECO:0000256" key="10">
    <source>
        <dbReference type="ARBA" id="ARBA00023002"/>
    </source>
</evidence>
<dbReference type="AlphaFoldDB" id="A0A1X6NMX2"/>
<evidence type="ECO:0000256" key="8">
    <source>
        <dbReference type="ARBA" id="ARBA00022982"/>
    </source>
</evidence>
<evidence type="ECO:0000256" key="6">
    <source>
        <dbReference type="ARBA" id="ARBA00022692"/>
    </source>
</evidence>
<evidence type="ECO:0000256" key="13">
    <source>
        <dbReference type="SAM" id="MobiDB-lite"/>
    </source>
</evidence>
<dbReference type="GO" id="GO:0009916">
    <property type="term" value="F:alternative oxidase activity"/>
    <property type="evidence" value="ECO:0007669"/>
    <property type="project" value="InterPro"/>
</dbReference>
<gene>
    <name evidence="14" type="ORF">BU14_1090s0001</name>
</gene>
<evidence type="ECO:0000256" key="11">
    <source>
        <dbReference type="ARBA" id="ARBA00023004"/>
    </source>
</evidence>
<dbReference type="InterPro" id="IPR038659">
    <property type="entry name" value="AOX_sf"/>
</dbReference>
<proteinExistence type="inferred from homology"/>
<comment type="cofactor">
    <cofactor evidence="1">
        <name>Fe cation</name>
        <dbReference type="ChEBI" id="CHEBI:24875"/>
    </cofactor>
</comment>
<dbReference type="GO" id="GO:0005739">
    <property type="term" value="C:mitochondrion"/>
    <property type="evidence" value="ECO:0007669"/>
    <property type="project" value="TreeGrafter"/>
</dbReference>
<keyword evidence="10" id="KW-0560">Oxidoreductase</keyword>
<comment type="subcellular location">
    <subcellularLocation>
        <location evidence="2">Membrane</location>
    </subcellularLocation>
</comment>
<reference evidence="14 15" key="1">
    <citation type="submission" date="2017-03" db="EMBL/GenBank/DDBJ databases">
        <title>WGS assembly of Porphyra umbilicalis.</title>
        <authorList>
            <person name="Brawley S.H."/>
            <person name="Blouin N.A."/>
            <person name="Ficko-Blean E."/>
            <person name="Wheeler G.L."/>
            <person name="Lohr M."/>
            <person name="Goodson H.V."/>
            <person name="Jenkins J.W."/>
            <person name="Blaby-Haas C.E."/>
            <person name="Helliwell K.E."/>
            <person name="Chan C."/>
            <person name="Marriage T."/>
            <person name="Bhattacharya D."/>
            <person name="Klein A.S."/>
            <person name="Badis Y."/>
            <person name="Brodie J."/>
            <person name="Cao Y."/>
            <person name="Collen J."/>
            <person name="Dittami S.M."/>
            <person name="Gachon C.M."/>
            <person name="Green B.R."/>
            <person name="Karpowicz S."/>
            <person name="Kim J.W."/>
            <person name="Kudahl U."/>
            <person name="Lin S."/>
            <person name="Michel G."/>
            <person name="Mittag M."/>
            <person name="Olson B.J."/>
            <person name="Pangilinan J."/>
            <person name="Peng Y."/>
            <person name="Qiu H."/>
            <person name="Shu S."/>
            <person name="Singer J.T."/>
            <person name="Smith A.G."/>
            <person name="Sprecher B.N."/>
            <person name="Wagner V."/>
            <person name="Wang W."/>
            <person name="Wang Z.-Y."/>
            <person name="Yan J."/>
            <person name="Yarish C."/>
            <person name="Zoeuner-Riek S."/>
            <person name="Zhuang Y."/>
            <person name="Zou Y."/>
            <person name="Lindquist E.A."/>
            <person name="Grimwood J."/>
            <person name="Barry K."/>
            <person name="Rokhsar D.S."/>
            <person name="Schmutz J."/>
            <person name="Stiller J.W."/>
            <person name="Grossman A.R."/>
            <person name="Prochnik S.E."/>
        </authorList>
    </citation>
    <scope>NUCLEOTIDE SEQUENCE [LARGE SCALE GENOMIC DNA]</scope>
    <source>
        <strain evidence="14">4086291</strain>
    </source>
</reference>
<dbReference type="OrthoDB" id="16906at2759"/>
<accession>A0A1X6NMX2</accession>
<dbReference type="GO" id="GO:0010230">
    <property type="term" value="P:alternative respiration"/>
    <property type="evidence" value="ECO:0007669"/>
    <property type="project" value="TreeGrafter"/>
</dbReference>
<dbReference type="InterPro" id="IPR002680">
    <property type="entry name" value="AOX"/>
</dbReference>
<keyword evidence="6" id="KW-0812">Transmembrane</keyword>
<dbReference type="Gene3D" id="1.20.1260.140">
    <property type="entry name" value="Alternative oxidase"/>
    <property type="match status" value="1"/>
</dbReference>
<keyword evidence="15" id="KW-1185">Reference proteome</keyword>
<evidence type="ECO:0000256" key="12">
    <source>
        <dbReference type="ARBA" id="ARBA00023136"/>
    </source>
</evidence>
<keyword evidence="11" id="KW-0408">Iron</keyword>
<evidence type="ECO:0000256" key="2">
    <source>
        <dbReference type="ARBA" id="ARBA00004370"/>
    </source>
</evidence>
<comment type="similarity">
    <text evidence="3">Belongs to the alternative oxidase family.</text>
</comment>
<dbReference type="Pfam" id="PF01786">
    <property type="entry name" value="AOX"/>
    <property type="match status" value="1"/>
</dbReference>
<dbReference type="GO" id="GO:0016020">
    <property type="term" value="C:membrane"/>
    <property type="evidence" value="ECO:0007669"/>
    <property type="project" value="UniProtKB-SubCell"/>
</dbReference>
<keyword evidence="4" id="KW-0813">Transport</keyword>
<dbReference type="PANTHER" id="PTHR31803:SF3">
    <property type="entry name" value="ALTERNATIVE OXIDASE"/>
    <property type="match status" value="1"/>
</dbReference>
<dbReference type="EMBL" id="KV919386">
    <property type="protein sequence ID" value="OSX69826.1"/>
    <property type="molecule type" value="Genomic_DNA"/>
</dbReference>
<evidence type="ECO:0008006" key="16">
    <source>
        <dbReference type="Google" id="ProtNLM"/>
    </source>
</evidence>
<evidence type="ECO:0000256" key="3">
    <source>
        <dbReference type="ARBA" id="ARBA00008388"/>
    </source>
</evidence>
<evidence type="ECO:0000313" key="15">
    <source>
        <dbReference type="Proteomes" id="UP000218209"/>
    </source>
</evidence>
<feature type="non-terminal residue" evidence="14">
    <location>
        <position position="1"/>
    </location>
</feature>
<name>A0A1X6NMX2_PORUM</name>
<dbReference type="Proteomes" id="UP000218209">
    <property type="component" value="Unassembled WGS sequence"/>
</dbReference>
<evidence type="ECO:0000256" key="1">
    <source>
        <dbReference type="ARBA" id="ARBA00001962"/>
    </source>
</evidence>
<keyword evidence="12" id="KW-0472">Membrane</keyword>
<evidence type="ECO:0000256" key="7">
    <source>
        <dbReference type="ARBA" id="ARBA00022723"/>
    </source>
</evidence>